<keyword evidence="1" id="KW-0343">GTPase activation</keyword>
<sequence length="227" mass="26185">MEVVSVEHEFQYTTKSGRLVSIKPNESYLLIAKTNQHWWHVCKDLDSKPFYVPAQYMKENSFGQKHRFSTFGLCVPEDQPVERNPQINSGFAHNLNDCTSDSDFCLYAKPSSKFEGQRQSTKSVKEEVKVQLGTFQSHVEEIEDDSFEFPAPPTPTLFLDEGPVLIQESETISELNDAQNDANTKKKETENQIETTASTRGPPLRKKVRMWQWLVLDSRWRCFTTNI</sequence>
<dbReference type="Ensembl" id="ENSNMLT00000011253.1">
    <property type="protein sequence ID" value="ENSNMLP00000009962.1"/>
    <property type="gene ID" value="ENSNMLG00000006894.1"/>
</dbReference>
<dbReference type="GO" id="GO:0005096">
    <property type="term" value="F:GTPase activator activity"/>
    <property type="evidence" value="ECO:0007669"/>
    <property type="project" value="UniProtKB-KW"/>
</dbReference>
<organism evidence="3 4">
    <name type="scientific">Neogobius melanostomus</name>
    <name type="common">round goby</name>
    <dbReference type="NCBI Taxonomy" id="47308"/>
    <lineage>
        <taxon>Eukaryota</taxon>
        <taxon>Metazoa</taxon>
        <taxon>Chordata</taxon>
        <taxon>Craniata</taxon>
        <taxon>Vertebrata</taxon>
        <taxon>Euteleostomi</taxon>
        <taxon>Actinopterygii</taxon>
        <taxon>Neopterygii</taxon>
        <taxon>Teleostei</taxon>
        <taxon>Neoteleostei</taxon>
        <taxon>Acanthomorphata</taxon>
        <taxon>Gobiaria</taxon>
        <taxon>Gobiiformes</taxon>
        <taxon>Gobioidei</taxon>
        <taxon>Gobiidae</taxon>
        <taxon>Benthophilinae</taxon>
        <taxon>Neogobiini</taxon>
        <taxon>Neogobius</taxon>
    </lineage>
</organism>
<dbReference type="Gene3D" id="2.30.30.40">
    <property type="entry name" value="SH3 Domains"/>
    <property type="match status" value="1"/>
</dbReference>
<evidence type="ECO:0000313" key="4">
    <source>
        <dbReference type="Proteomes" id="UP000694523"/>
    </source>
</evidence>
<dbReference type="InterPro" id="IPR036028">
    <property type="entry name" value="SH3-like_dom_sf"/>
</dbReference>
<accession>A0A8C6WIK3</accession>
<evidence type="ECO:0008006" key="5">
    <source>
        <dbReference type="Google" id="ProtNLM"/>
    </source>
</evidence>
<reference evidence="3" key="1">
    <citation type="submission" date="2025-08" db="UniProtKB">
        <authorList>
            <consortium name="Ensembl"/>
        </authorList>
    </citation>
    <scope>IDENTIFICATION</scope>
</reference>
<name>A0A8C6WIK3_9GOBI</name>
<dbReference type="SUPFAM" id="SSF50044">
    <property type="entry name" value="SH3-domain"/>
    <property type="match status" value="1"/>
</dbReference>
<reference evidence="3" key="2">
    <citation type="submission" date="2025-09" db="UniProtKB">
        <authorList>
            <consortium name="Ensembl"/>
        </authorList>
    </citation>
    <scope>IDENTIFICATION</scope>
</reference>
<dbReference type="PANTHER" id="PTHR23176">
    <property type="entry name" value="RHO/RAC/CDC GTPASE-ACTIVATING PROTEIN"/>
    <property type="match status" value="1"/>
</dbReference>
<protein>
    <recommendedName>
        <fullName evidence="5">SH3 domain-containing protein</fullName>
    </recommendedName>
</protein>
<evidence type="ECO:0000313" key="3">
    <source>
        <dbReference type="Ensembl" id="ENSNMLP00000009962.1"/>
    </source>
</evidence>
<dbReference type="InterPro" id="IPR050729">
    <property type="entry name" value="Rho-GAP"/>
</dbReference>
<proteinExistence type="predicted"/>
<dbReference type="GO" id="GO:0005737">
    <property type="term" value="C:cytoplasm"/>
    <property type="evidence" value="ECO:0007669"/>
    <property type="project" value="TreeGrafter"/>
</dbReference>
<feature type="region of interest" description="Disordered" evidence="2">
    <location>
        <begin position="174"/>
        <end position="201"/>
    </location>
</feature>
<dbReference type="AlphaFoldDB" id="A0A8C6WIK3"/>
<dbReference type="Proteomes" id="UP000694523">
    <property type="component" value="Unplaced"/>
</dbReference>
<dbReference type="PANTHER" id="PTHR23176:SF129">
    <property type="entry name" value="RHO GTPASE ACTIVATING PROTEIN AT 16F, ISOFORM E-RELATED"/>
    <property type="match status" value="1"/>
</dbReference>
<evidence type="ECO:0000256" key="1">
    <source>
        <dbReference type="ARBA" id="ARBA00022468"/>
    </source>
</evidence>
<evidence type="ECO:0000256" key="2">
    <source>
        <dbReference type="SAM" id="MobiDB-lite"/>
    </source>
</evidence>
<keyword evidence="4" id="KW-1185">Reference proteome</keyword>